<proteinExistence type="predicted"/>
<dbReference type="EMBL" id="BMMS01000010">
    <property type="protein sequence ID" value="GGO87742.1"/>
    <property type="molecule type" value="Genomic_DNA"/>
</dbReference>
<protein>
    <recommendedName>
        <fullName evidence="3">S-adenosyl methyltransferase</fullName>
    </recommendedName>
</protein>
<keyword evidence="2" id="KW-1185">Reference proteome</keyword>
<evidence type="ECO:0008006" key="3">
    <source>
        <dbReference type="Google" id="ProtNLM"/>
    </source>
</evidence>
<dbReference type="AlphaFoldDB" id="A0A917ZN93"/>
<dbReference type="InterPro" id="IPR029063">
    <property type="entry name" value="SAM-dependent_MTases_sf"/>
</dbReference>
<comment type="caution">
    <text evidence="1">The sequence shown here is derived from an EMBL/GenBank/DDBJ whole genome shotgun (WGS) entry which is preliminary data.</text>
</comment>
<evidence type="ECO:0000313" key="1">
    <source>
        <dbReference type="EMBL" id="GGO87742.1"/>
    </source>
</evidence>
<dbReference type="PIRSF" id="PIRSF017393">
    <property type="entry name" value="MTase_SAV2177"/>
    <property type="match status" value="1"/>
</dbReference>
<reference evidence="1" key="1">
    <citation type="journal article" date="2014" name="Int. J. Syst. Evol. Microbiol.">
        <title>Complete genome sequence of Corynebacterium casei LMG S-19264T (=DSM 44701T), isolated from a smear-ripened cheese.</title>
        <authorList>
            <consortium name="US DOE Joint Genome Institute (JGI-PGF)"/>
            <person name="Walter F."/>
            <person name="Albersmeier A."/>
            <person name="Kalinowski J."/>
            <person name="Ruckert C."/>
        </authorList>
    </citation>
    <scope>NUCLEOTIDE SEQUENCE</scope>
    <source>
        <strain evidence="1">CGMCC 4.7201</strain>
    </source>
</reference>
<dbReference type="RefSeq" id="WP_229698396.1">
    <property type="nucleotide sequence ID" value="NZ_BMMS01000010.1"/>
</dbReference>
<dbReference type="SUPFAM" id="SSF53335">
    <property type="entry name" value="S-adenosyl-L-methionine-dependent methyltransferases"/>
    <property type="match status" value="1"/>
</dbReference>
<dbReference type="Proteomes" id="UP000641932">
    <property type="component" value="Unassembled WGS sequence"/>
</dbReference>
<organism evidence="1 2">
    <name type="scientific">Wenjunlia tyrosinilytica</name>
    <dbReference type="NCBI Taxonomy" id="1544741"/>
    <lineage>
        <taxon>Bacteria</taxon>
        <taxon>Bacillati</taxon>
        <taxon>Actinomycetota</taxon>
        <taxon>Actinomycetes</taxon>
        <taxon>Kitasatosporales</taxon>
        <taxon>Streptomycetaceae</taxon>
        <taxon>Wenjunlia</taxon>
    </lineage>
</organism>
<name>A0A917ZN93_9ACTN</name>
<dbReference type="Gene3D" id="3.40.50.150">
    <property type="entry name" value="Vaccinia Virus protein VP39"/>
    <property type="match status" value="1"/>
</dbReference>
<dbReference type="Pfam" id="PF04672">
    <property type="entry name" value="Methyltransf_19"/>
    <property type="match status" value="1"/>
</dbReference>
<evidence type="ECO:0000313" key="2">
    <source>
        <dbReference type="Proteomes" id="UP000641932"/>
    </source>
</evidence>
<reference evidence="1" key="2">
    <citation type="submission" date="2020-09" db="EMBL/GenBank/DDBJ databases">
        <authorList>
            <person name="Sun Q."/>
            <person name="Zhou Y."/>
        </authorList>
    </citation>
    <scope>NUCLEOTIDE SEQUENCE</scope>
    <source>
        <strain evidence="1">CGMCC 4.7201</strain>
    </source>
</reference>
<gene>
    <name evidence="1" type="ORF">GCM10012280_26910</name>
</gene>
<sequence>MAVDEAFMGTDLQVEKPHPARIYDYWLGGKDNYAPDRAAAEHAIKTSPDIPTAARENRGFLQRAVRMCAGAGIRQFIDVGAGLPTQGNVHEIAQGVAPESRVVYVDNDPIVLAHGRALLADNRSTTVITADIRDPKRLLDEPTLLQLIDYTEPVAVLLVAVLHFVDDFQAAAAVEAVRERIAPGSYVVLSHSTHEGYPEKAAEVAKTWKDTNSGIRLRGHADVEAFFEGLDLLDPGVVHVPMWRPEGPTDHATRWMYAGVGRKP</sequence>
<accession>A0A917ZN93</accession>
<dbReference type="InterPro" id="IPR006764">
    <property type="entry name" value="SAM_dep_MeTrfase_SAV2177_type"/>
</dbReference>